<dbReference type="OrthoDB" id="10461143at2759"/>
<protein>
    <submittedName>
        <fullName evidence="1">Uncharacterized protein</fullName>
    </submittedName>
</protein>
<comment type="caution">
    <text evidence="1">The sequence shown here is derived from an EMBL/GenBank/DDBJ whole genome shotgun (WGS) entry which is preliminary data.</text>
</comment>
<name>A0A1Q9F537_SYMMI</name>
<dbReference type="AlphaFoldDB" id="A0A1Q9F537"/>
<keyword evidence="2" id="KW-1185">Reference proteome</keyword>
<reference evidence="1 2" key="1">
    <citation type="submission" date="2016-02" db="EMBL/GenBank/DDBJ databases">
        <title>Genome analysis of coral dinoflagellate symbionts highlights evolutionary adaptations to a symbiotic lifestyle.</title>
        <authorList>
            <person name="Aranda M."/>
            <person name="Li Y."/>
            <person name="Liew Y.J."/>
            <person name="Baumgarten S."/>
            <person name="Simakov O."/>
            <person name="Wilson M."/>
            <person name="Piel J."/>
            <person name="Ashoor H."/>
            <person name="Bougouffa S."/>
            <person name="Bajic V.B."/>
            <person name="Ryu T."/>
            <person name="Ravasi T."/>
            <person name="Bayer T."/>
            <person name="Micklem G."/>
            <person name="Kim H."/>
            <person name="Bhak J."/>
            <person name="Lajeunesse T.C."/>
            <person name="Voolstra C.R."/>
        </authorList>
    </citation>
    <scope>NUCLEOTIDE SEQUENCE [LARGE SCALE GENOMIC DNA]</scope>
    <source>
        <strain evidence="1 2">CCMP2467</strain>
    </source>
</reference>
<evidence type="ECO:0000313" key="2">
    <source>
        <dbReference type="Proteomes" id="UP000186817"/>
    </source>
</evidence>
<organism evidence="1 2">
    <name type="scientific">Symbiodinium microadriaticum</name>
    <name type="common">Dinoflagellate</name>
    <name type="synonym">Zooxanthella microadriatica</name>
    <dbReference type="NCBI Taxonomy" id="2951"/>
    <lineage>
        <taxon>Eukaryota</taxon>
        <taxon>Sar</taxon>
        <taxon>Alveolata</taxon>
        <taxon>Dinophyceae</taxon>
        <taxon>Suessiales</taxon>
        <taxon>Symbiodiniaceae</taxon>
        <taxon>Symbiodinium</taxon>
    </lineage>
</organism>
<sequence>MADVLKGIGAVVSTQILSRAVTLLSNLDLFVAKEGFRKVALRAASTEAEQHEAQQSSANLGWLGAASGAALTFTSKLSSFISADSCFVQHVPDPAHHWHNDVHLATASAGLLTFSIVSIGLYNLRYGPWSKGSWFGKASFSYQGAVLLTIVASVLEGVAEPFVIQALASLASCREGEVCGA</sequence>
<gene>
    <name evidence="1" type="ORF">AK812_SmicGene1085</name>
</gene>
<proteinExistence type="predicted"/>
<evidence type="ECO:0000313" key="1">
    <source>
        <dbReference type="EMBL" id="OLQ14762.1"/>
    </source>
</evidence>
<accession>A0A1Q9F537</accession>
<dbReference type="EMBL" id="LSRX01000011">
    <property type="protein sequence ID" value="OLQ14762.1"/>
    <property type="molecule type" value="Genomic_DNA"/>
</dbReference>
<dbReference type="Proteomes" id="UP000186817">
    <property type="component" value="Unassembled WGS sequence"/>
</dbReference>